<dbReference type="RefSeq" id="WP_379143064.1">
    <property type="nucleotide sequence ID" value="NZ_JBHUEN010000034.1"/>
</dbReference>
<name>A0ABW4R8T5_9RHOB</name>
<proteinExistence type="predicted"/>
<dbReference type="EMBL" id="JBHUEN010000034">
    <property type="protein sequence ID" value="MFD1882440.1"/>
    <property type="molecule type" value="Genomic_DNA"/>
</dbReference>
<comment type="caution">
    <text evidence="2">The sequence shown here is derived from an EMBL/GenBank/DDBJ whole genome shotgun (WGS) entry which is preliminary data.</text>
</comment>
<dbReference type="Pfam" id="PF20057">
    <property type="entry name" value="DUF6456"/>
    <property type="match status" value="1"/>
</dbReference>
<dbReference type="Proteomes" id="UP001597213">
    <property type="component" value="Unassembled WGS sequence"/>
</dbReference>
<gene>
    <name evidence="2" type="ORF">ACFSCT_12015</name>
</gene>
<organism evidence="2 3">
    <name type="scientific">Paracoccus pacificus</name>
    <dbReference type="NCBI Taxonomy" id="1463598"/>
    <lineage>
        <taxon>Bacteria</taxon>
        <taxon>Pseudomonadati</taxon>
        <taxon>Pseudomonadota</taxon>
        <taxon>Alphaproteobacteria</taxon>
        <taxon>Rhodobacterales</taxon>
        <taxon>Paracoccaceae</taxon>
        <taxon>Paracoccus</taxon>
    </lineage>
</organism>
<keyword evidence="3" id="KW-1185">Reference proteome</keyword>
<evidence type="ECO:0000313" key="2">
    <source>
        <dbReference type="EMBL" id="MFD1882440.1"/>
    </source>
</evidence>
<reference evidence="3" key="1">
    <citation type="journal article" date="2019" name="Int. J. Syst. Evol. Microbiol.">
        <title>The Global Catalogue of Microorganisms (GCM) 10K type strain sequencing project: providing services to taxonomists for standard genome sequencing and annotation.</title>
        <authorList>
            <consortium name="The Broad Institute Genomics Platform"/>
            <consortium name="The Broad Institute Genome Sequencing Center for Infectious Disease"/>
            <person name="Wu L."/>
            <person name="Ma J."/>
        </authorList>
    </citation>
    <scope>NUCLEOTIDE SEQUENCE [LARGE SCALE GENOMIC DNA]</scope>
    <source>
        <strain evidence="3">CCUG 56029</strain>
    </source>
</reference>
<feature type="domain" description="DUF6456" evidence="1">
    <location>
        <begin position="278"/>
        <end position="415"/>
    </location>
</feature>
<protein>
    <submittedName>
        <fullName evidence="2">DUF6456 domain-containing protein</fullName>
    </submittedName>
</protein>
<accession>A0ABW4R8T5</accession>
<evidence type="ECO:0000259" key="1">
    <source>
        <dbReference type="Pfam" id="PF20057"/>
    </source>
</evidence>
<evidence type="ECO:0000313" key="3">
    <source>
        <dbReference type="Proteomes" id="UP001597213"/>
    </source>
</evidence>
<dbReference type="InterPro" id="IPR045599">
    <property type="entry name" value="DUF6456"/>
</dbReference>
<sequence length="425" mass="46820">MTMLKGDFSADPSLGRIAEGNLNNFAAALTDRWGSASSSVAEMTTRITAQNGRRIAAEPPEKVTRKDGYTDDLPEDARLYVRHVEGGETIRAIAREQGCHASTILRRIRRFEERRDEDPLLDRAVSELTDSTLTTARSTAEAESQLRRVLRRLAEPGAVMAVAANMDRAIVTRHDMRTAILDRSMAENLALQGLIVMQTPGRIARYVLTPAGRDRLRAMLRGGAGVAAYPCDLTDAAPVAPEGLHEAAAAFVNPHAEAHRQYEPRTISDPETGIRRRVRVNIAESPMMLMARRREKDGSPFLGPDLVAAGERLREDFELAQMGPRITQDWDRFLTAGADRGGFAPSRRMGGSEAARDRVAAALRELGPGMGDVVLRVCCFLEGIEATEQRLGWSARSGKIVLRLGLIRLERHYREQYGNGARMIG</sequence>